<sequence>MWPTIYSTEMRSFKSLDDTITKMKDKPHIPWVSAIYGDINILKAACPDAALFPCITPLDGEMDTESVVDMKQAFPPLSASLTDETFAGLLTEDK</sequence>
<dbReference type="EMBL" id="JBJQND010000013">
    <property type="protein sequence ID" value="KAL3857704.1"/>
    <property type="molecule type" value="Genomic_DNA"/>
</dbReference>
<protein>
    <submittedName>
        <fullName evidence="1">Uncharacterized protein</fullName>
    </submittedName>
</protein>
<reference evidence="1 2" key="1">
    <citation type="submission" date="2024-11" db="EMBL/GenBank/DDBJ databases">
        <title>Chromosome-level genome assembly of the freshwater bivalve Anodonta woodiana.</title>
        <authorList>
            <person name="Chen X."/>
        </authorList>
    </citation>
    <scope>NUCLEOTIDE SEQUENCE [LARGE SCALE GENOMIC DNA]</scope>
    <source>
        <strain evidence="1">MN2024</strain>
        <tissue evidence="1">Gills</tissue>
    </source>
</reference>
<accession>A0ABD3V7Z2</accession>
<keyword evidence="2" id="KW-1185">Reference proteome</keyword>
<name>A0ABD3V7Z2_SINWO</name>
<dbReference type="AlphaFoldDB" id="A0ABD3V7Z2"/>
<comment type="caution">
    <text evidence="1">The sequence shown here is derived from an EMBL/GenBank/DDBJ whole genome shotgun (WGS) entry which is preliminary data.</text>
</comment>
<evidence type="ECO:0000313" key="1">
    <source>
        <dbReference type="EMBL" id="KAL3857704.1"/>
    </source>
</evidence>
<evidence type="ECO:0000313" key="2">
    <source>
        <dbReference type="Proteomes" id="UP001634394"/>
    </source>
</evidence>
<organism evidence="1 2">
    <name type="scientific">Sinanodonta woodiana</name>
    <name type="common">Chinese pond mussel</name>
    <name type="synonym">Anodonta woodiana</name>
    <dbReference type="NCBI Taxonomy" id="1069815"/>
    <lineage>
        <taxon>Eukaryota</taxon>
        <taxon>Metazoa</taxon>
        <taxon>Spiralia</taxon>
        <taxon>Lophotrochozoa</taxon>
        <taxon>Mollusca</taxon>
        <taxon>Bivalvia</taxon>
        <taxon>Autobranchia</taxon>
        <taxon>Heteroconchia</taxon>
        <taxon>Palaeoheterodonta</taxon>
        <taxon>Unionida</taxon>
        <taxon>Unionoidea</taxon>
        <taxon>Unionidae</taxon>
        <taxon>Unioninae</taxon>
        <taxon>Sinanodonta</taxon>
    </lineage>
</organism>
<dbReference type="Proteomes" id="UP001634394">
    <property type="component" value="Unassembled WGS sequence"/>
</dbReference>
<proteinExistence type="predicted"/>
<gene>
    <name evidence="1" type="ORF">ACJMK2_012346</name>
</gene>